<gene>
    <name evidence="9" type="ORF">EAI_16397</name>
</gene>
<keyword evidence="3" id="KW-0805">Transcription regulation</keyword>
<evidence type="ECO:0000256" key="1">
    <source>
        <dbReference type="ARBA" id="ARBA00004604"/>
    </source>
</evidence>
<organism evidence="10">
    <name type="scientific">Harpegnathos saltator</name>
    <name type="common">Jerdon's jumping ant</name>
    <dbReference type="NCBI Taxonomy" id="610380"/>
    <lineage>
        <taxon>Eukaryota</taxon>
        <taxon>Metazoa</taxon>
        <taxon>Ecdysozoa</taxon>
        <taxon>Arthropoda</taxon>
        <taxon>Hexapoda</taxon>
        <taxon>Insecta</taxon>
        <taxon>Pterygota</taxon>
        <taxon>Neoptera</taxon>
        <taxon>Endopterygota</taxon>
        <taxon>Hymenoptera</taxon>
        <taxon>Apocrita</taxon>
        <taxon>Aculeata</taxon>
        <taxon>Formicoidea</taxon>
        <taxon>Formicidae</taxon>
        <taxon>Ponerinae</taxon>
        <taxon>Ponerini</taxon>
        <taxon>Harpegnathos</taxon>
    </lineage>
</organism>
<evidence type="ECO:0000313" key="9">
    <source>
        <dbReference type="EMBL" id="EFN83795.1"/>
    </source>
</evidence>
<evidence type="ECO:0000259" key="8">
    <source>
        <dbReference type="Pfam" id="PF20998"/>
    </source>
</evidence>
<dbReference type="AlphaFoldDB" id="E2BKK8"/>
<evidence type="ECO:0000313" key="10">
    <source>
        <dbReference type="Proteomes" id="UP000008237"/>
    </source>
</evidence>
<evidence type="ECO:0000259" key="7">
    <source>
        <dbReference type="Pfam" id="PF08168"/>
    </source>
</evidence>
<protein>
    <submittedName>
        <fullName evidence="9">Nucleolar protein 11</fullName>
    </submittedName>
</protein>
<name>E2BKK8_HARSA</name>
<keyword evidence="6" id="KW-0539">Nucleus</keyword>
<reference evidence="9 10" key="1">
    <citation type="journal article" date="2010" name="Science">
        <title>Genomic comparison of the ants Camponotus floridanus and Harpegnathos saltator.</title>
        <authorList>
            <person name="Bonasio R."/>
            <person name="Zhang G."/>
            <person name="Ye C."/>
            <person name="Mutti N.S."/>
            <person name="Fang X."/>
            <person name="Qin N."/>
            <person name="Donahue G."/>
            <person name="Yang P."/>
            <person name="Li Q."/>
            <person name="Li C."/>
            <person name="Zhang P."/>
            <person name="Huang Z."/>
            <person name="Berger S.L."/>
            <person name="Reinberg D."/>
            <person name="Wang J."/>
            <person name="Liebig J."/>
        </authorList>
    </citation>
    <scope>NUCLEOTIDE SEQUENCE [LARGE SCALE GENOMIC DNA]</scope>
    <source>
        <strain evidence="9 10">R22 G/1</strain>
    </source>
</reference>
<feature type="domain" description="Nucleolar protein 11 C-terminal" evidence="8">
    <location>
        <begin position="398"/>
        <end position="605"/>
    </location>
</feature>
<evidence type="ECO:0000256" key="2">
    <source>
        <dbReference type="ARBA" id="ARBA00022552"/>
    </source>
</evidence>
<dbReference type="Pfam" id="PF20998">
    <property type="entry name" value="Nol11_C"/>
    <property type="match status" value="1"/>
</dbReference>
<evidence type="ECO:0000256" key="6">
    <source>
        <dbReference type="ARBA" id="ARBA00023242"/>
    </source>
</evidence>
<dbReference type="PANTHER" id="PTHR15633">
    <property type="entry name" value="NUCLEOLAR PROTEIN 11"/>
    <property type="match status" value="1"/>
</dbReference>
<dbReference type="GO" id="GO:0005730">
    <property type="term" value="C:nucleolus"/>
    <property type="evidence" value="ECO:0007669"/>
    <property type="project" value="UniProtKB-SubCell"/>
</dbReference>
<keyword evidence="10" id="KW-1185">Reference proteome</keyword>
<dbReference type="InParanoid" id="E2BKK8"/>
<dbReference type="PANTHER" id="PTHR15633:SF2">
    <property type="entry name" value="NUCLEOLAR PROTEIN 11"/>
    <property type="match status" value="1"/>
</dbReference>
<dbReference type="Pfam" id="PF08168">
    <property type="entry name" value="NOL11_N"/>
    <property type="match status" value="1"/>
</dbReference>
<dbReference type="OrthoDB" id="6502630at2759"/>
<dbReference type="InterPro" id="IPR042859">
    <property type="entry name" value="NOL11"/>
</dbReference>
<evidence type="ECO:0000256" key="3">
    <source>
        <dbReference type="ARBA" id="ARBA00023015"/>
    </source>
</evidence>
<comment type="subcellular location">
    <subcellularLocation>
        <location evidence="1">Nucleus</location>
        <location evidence="1">Nucleolus</location>
    </subcellularLocation>
</comment>
<accession>E2BKK8</accession>
<keyword evidence="4" id="KW-0010">Activator</keyword>
<dbReference type="OMA" id="QGTTGQC"/>
<dbReference type="InterPro" id="IPR012584">
    <property type="entry name" value="NOL11_N"/>
</dbReference>
<dbReference type="FunCoup" id="E2BKK8">
    <property type="interactions" value="303"/>
</dbReference>
<dbReference type="PhylomeDB" id="E2BKK8"/>
<sequence>MARLSTYYTLCPLINQQDLLGVEQDKESGRAIVTLGRHMVIRYKLQDLKQFSSWSSEEKLTSQVIYDKSNQRYAAVFKEKKIKVWSEEEADLNEVKGYKFHLALHTILTHDELPPVLVQQNGAAASLSWAIANRKSWASEGILKDKEKLSHCQLIHLNKKTSLCCLTRIEDTYNCLVVKLTKNTCLEKVDTIKRIKLKRELEDLVGHTVIESTNNAYLLTLWSHGRLFSHFLSGKSSGPENSTLISVITNINTKHPVMMTHLNETTIAIYGADVTDEGAVLMIYNVQYKLTQAVLKLKLYTNDAKLWKVEDKLFLAANRHLAIAPYNLAPQRIAAMLGSSVSCKNSVNDNDADIIVVQETTVAQWDKSRTCEKSKSLGRVPSKISKQISMYLNEGWSNSAIFEAVLPPLIESGDISSICWCLNTFKDLPEKLLVDLLAFSLKCPDKVLVPPQNGVIDGASIPPASYLCSRNSFQDKVFSLDYCSASILPYLNANLDFDEVIKLLEYVTNKLDDKTDSLDENPQPSERQLYEWCNVLLDSHQQQYFLSQDGHVLELFNRLSKIVREHAQFLQNLEDLRSILGRMMHGKALRSSTKKNNKFYATDTIKFH</sequence>
<evidence type="ECO:0000256" key="4">
    <source>
        <dbReference type="ARBA" id="ARBA00023159"/>
    </source>
</evidence>
<dbReference type="EMBL" id="GL448810">
    <property type="protein sequence ID" value="EFN83795.1"/>
    <property type="molecule type" value="Genomic_DNA"/>
</dbReference>
<dbReference type="GO" id="GO:0030490">
    <property type="term" value="P:maturation of SSU-rRNA"/>
    <property type="evidence" value="ECO:0007669"/>
    <property type="project" value="InterPro"/>
</dbReference>
<dbReference type="KEGG" id="hst:105183883"/>
<keyword evidence="2" id="KW-0698">rRNA processing</keyword>
<keyword evidence="5" id="KW-0804">Transcription</keyword>
<dbReference type="InterPro" id="IPR048897">
    <property type="entry name" value="Nol11_C"/>
</dbReference>
<proteinExistence type="predicted"/>
<evidence type="ECO:0000256" key="5">
    <source>
        <dbReference type="ARBA" id="ARBA00023163"/>
    </source>
</evidence>
<feature type="domain" description="Nucleolar protein 11 N-terminal" evidence="7">
    <location>
        <begin position="1"/>
        <end position="326"/>
    </location>
</feature>
<dbReference type="Proteomes" id="UP000008237">
    <property type="component" value="Unassembled WGS sequence"/>
</dbReference>
<dbReference type="GO" id="GO:0003723">
    <property type="term" value="F:RNA binding"/>
    <property type="evidence" value="ECO:0007669"/>
    <property type="project" value="TreeGrafter"/>
</dbReference>